<dbReference type="InterPro" id="IPR011009">
    <property type="entry name" value="Kinase-like_dom_sf"/>
</dbReference>
<sequence length="386" mass="45181">MEDENIILCDKYSLGKKIGEGSFGEIYFGIDIETKREVAVKVEPPSINVPQLIAEAKIIRSLDKGIGIPKVIWYGTRETTNYMVMEMLGQSLEDKFKLCNRKFSIKTTVMIADQIITRIEYVHTNSIIHRDIKPDNFMTGINKRANLIYIIDFGLSKKYRDPKTKQHIPYKENRSLTGTARYASVNAHMGIELSRRDDLESIGYLFVYFTKGELPWQRIQCDGKKEKYKKIMESKYSTPVEVLCRGLPIEFVEYLLYCKSLRFDEKPDYDYLRGLLRKVALDQNFTLDLEFDWIIIDKKTHQSETADSSFVRTRPKYHRVPQPFPYDMGQESDSQNDSKTITRQSYIGPEFNDKQKILDGRRDFLDRSFIRRNSVREKANKSCHIF</sequence>
<dbReference type="InterPro" id="IPR017441">
    <property type="entry name" value="Protein_kinase_ATP_BS"/>
</dbReference>
<protein>
    <recommendedName>
        <fullName evidence="4">Casein kinase I</fullName>
        <ecNumber evidence="1">2.7.11.1</ecNumber>
    </recommendedName>
</protein>
<dbReference type="InterPro" id="IPR050235">
    <property type="entry name" value="CK1_Ser-Thr_kinase"/>
</dbReference>
<accession>A0AAU9JTQ0</accession>
<dbReference type="Pfam" id="PF00069">
    <property type="entry name" value="Pkinase"/>
    <property type="match status" value="1"/>
</dbReference>
<feature type="binding site" evidence="5">
    <location>
        <position position="41"/>
    </location>
    <ligand>
        <name>ATP</name>
        <dbReference type="ChEBI" id="CHEBI:30616"/>
    </ligand>
</feature>
<evidence type="ECO:0000259" key="7">
    <source>
        <dbReference type="PROSITE" id="PS50011"/>
    </source>
</evidence>
<keyword evidence="3 5" id="KW-0067">ATP-binding</keyword>
<dbReference type="PROSITE" id="PS00108">
    <property type="entry name" value="PROTEIN_KINASE_ST"/>
    <property type="match status" value="1"/>
</dbReference>
<dbReference type="SUPFAM" id="SSF56112">
    <property type="entry name" value="Protein kinase-like (PK-like)"/>
    <property type="match status" value="1"/>
</dbReference>
<reference evidence="8" key="1">
    <citation type="submission" date="2021-09" db="EMBL/GenBank/DDBJ databases">
        <authorList>
            <consortium name="AG Swart"/>
            <person name="Singh M."/>
            <person name="Singh A."/>
            <person name="Seah K."/>
            <person name="Emmerich C."/>
        </authorList>
    </citation>
    <scope>NUCLEOTIDE SEQUENCE</scope>
    <source>
        <strain evidence="8">ATCC30299</strain>
    </source>
</reference>
<keyword evidence="6" id="KW-0723">Serine/threonine-protein kinase</keyword>
<keyword evidence="2 5" id="KW-0547">Nucleotide-binding</keyword>
<evidence type="ECO:0000256" key="6">
    <source>
        <dbReference type="RuleBase" id="RU000304"/>
    </source>
</evidence>
<evidence type="ECO:0000256" key="5">
    <source>
        <dbReference type="PROSITE-ProRule" id="PRU10141"/>
    </source>
</evidence>
<dbReference type="AlphaFoldDB" id="A0AAU9JTQ0"/>
<evidence type="ECO:0000256" key="2">
    <source>
        <dbReference type="ARBA" id="ARBA00022741"/>
    </source>
</evidence>
<comment type="similarity">
    <text evidence="6">Belongs to the protein kinase superfamily.</text>
</comment>
<evidence type="ECO:0000256" key="4">
    <source>
        <dbReference type="ARBA" id="ARBA00023860"/>
    </source>
</evidence>
<proteinExistence type="inferred from homology"/>
<name>A0AAU9JTQ0_9CILI</name>
<dbReference type="PROSITE" id="PS50011">
    <property type="entry name" value="PROTEIN_KINASE_DOM"/>
    <property type="match status" value="1"/>
</dbReference>
<keyword evidence="6" id="KW-0418">Kinase</keyword>
<evidence type="ECO:0000313" key="8">
    <source>
        <dbReference type="EMBL" id="CAG9329113.1"/>
    </source>
</evidence>
<evidence type="ECO:0000256" key="1">
    <source>
        <dbReference type="ARBA" id="ARBA00012513"/>
    </source>
</evidence>
<dbReference type="Gene3D" id="1.10.510.10">
    <property type="entry name" value="Transferase(Phosphotransferase) domain 1"/>
    <property type="match status" value="1"/>
</dbReference>
<dbReference type="InterPro" id="IPR008271">
    <property type="entry name" value="Ser/Thr_kinase_AS"/>
</dbReference>
<dbReference type="Proteomes" id="UP001162131">
    <property type="component" value="Unassembled WGS sequence"/>
</dbReference>
<dbReference type="CDD" id="cd14016">
    <property type="entry name" value="STKc_CK1"/>
    <property type="match status" value="1"/>
</dbReference>
<dbReference type="PANTHER" id="PTHR11909">
    <property type="entry name" value="CASEIN KINASE-RELATED"/>
    <property type="match status" value="1"/>
</dbReference>
<comment type="caution">
    <text evidence="8">The sequence shown here is derived from an EMBL/GenBank/DDBJ whole genome shotgun (WGS) entry which is preliminary data.</text>
</comment>
<keyword evidence="9" id="KW-1185">Reference proteome</keyword>
<dbReference type="GO" id="GO:0005524">
    <property type="term" value="F:ATP binding"/>
    <property type="evidence" value="ECO:0007669"/>
    <property type="project" value="UniProtKB-UniRule"/>
</dbReference>
<keyword evidence="6" id="KW-0808">Transferase</keyword>
<dbReference type="SMART" id="SM00220">
    <property type="entry name" value="S_TKc"/>
    <property type="match status" value="1"/>
</dbReference>
<dbReference type="PROSITE" id="PS00107">
    <property type="entry name" value="PROTEIN_KINASE_ATP"/>
    <property type="match status" value="1"/>
</dbReference>
<evidence type="ECO:0000313" key="9">
    <source>
        <dbReference type="Proteomes" id="UP001162131"/>
    </source>
</evidence>
<dbReference type="InterPro" id="IPR000719">
    <property type="entry name" value="Prot_kinase_dom"/>
</dbReference>
<dbReference type="GO" id="GO:0004674">
    <property type="term" value="F:protein serine/threonine kinase activity"/>
    <property type="evidence" value="ECO:0007669"/>
    <property type="project" value="UniProtKB-KW"/>
</dbReference>
<gene>
    <name evidence="8" type="ORF">BSTOLATCC_MIC47943</name>
</gene>
<evidence type="ECO:0000256" key="3">
    <source>
        <dbReference type="ARBA" id="ARBA00022840"/>
    </source>
</evidence>
<dbReference type="EC" id="2.7.11.1" evidence="1"/>
<feature type="domain" description="Protein kinase" evidence="7">
    <location>
        <begin position="12"/>
        <end position="286"/>
    </location>
</feature>
<organism evidence="8 9">
    <name type="scientific">Blepharisma stoltei</name>
    <dbReference type="NCBI Taxonomy" id="1481888"/>
    <lineage>
        <taxon>Eukaryota</taxon>
        <taxon>Sar</taxon>
        <taxon>Alveolata</taxon>
        <taxon>Ciliophora</taxon>
        <taxon>Postciliodesmatophora</taxon>
        <taxon>Heterotrichea</taxon>
        <taxon>Heterotrichida</taxon>
        <taxon>Blepharismidae</taxon>
        <taxon>Blepharisma</taxon>
    </lineage>
</organism>
<dbReference type="FunFam" id="1.10.510.10:FF:000596">
    <property type="entry name" value="CK1 family protein kinase"/>
    <property type="match status" value="1"/>
</dbReference>
<dbReference type="EMBL" id="CAJZBQ010000047">
    <property type="protein sequence ID" value="CAG9329113.1"/>
    <property type="molecule type" value="Genomic_DNA"/>
</dbReference>